<evidence type="ECO:0000256" key="1">
    <source>
        <dbReference type="SAM" id="SignalP"/>
    </source>
</evidence>
<dbReference type="OrthoDB" id="188042at2759"/>
<keyword evidence="3" id="KW-1185">Reference proteome</keyword>
<proteinExistence type="predicted"/>
<dbReference type="Proteomes" id="UP001652700">
    <property type="component" value="Unplaced"/>
</dbReference>
<gene>
    <name evidence="4" type="primary">LOC114341130</name>
</gene>
<dbReference type="Pfam" id="PF06101">
    <property type="entry name" value="Vps62"/>
    <property type="match status" value="1"/>
</dbReference>
<name>A0A6P7GV22_DIAVI</name>
<organism evidence="4">
    <name type="scientific">Diabrotica virgifera virgifera</name>
    <name type="common">western corn rootworm</name>
    <dbReference type="NCBI Taxonomy" id="50390"/>
    <lineage>
        <taxon>Eukaryota</taxon>
        <taxon>Metazoa</taxon>
        <taxon>Ecdysozoa</taxon>
        <taxon>Arthropoda</taxon>
        <taxon>Hexapoda</taxon>
        <taxon>Insecta</taxon>
        <taxon>Pterygota</taxon>
        <taxon>Neoptera</taxon>
        <taxon>Endopterygota</taxon>
        <taxon>Coleoptera</taxon>
        <taxon>Polyphaga</taxon>
        <taxon>Cucujiformia</taxon>
        <taxon>Chrysomeloidea</taxon>
        <taxon>Chrysomelidae</taxon>
        <taxon>Galerucinae</taxon>
        <taxon>Diabroticina</taxon>
        <taxon>Diabroticites</taxon>
        <taxon>Diabrotica</taxon>
    </lineage>
</organism>
<feature type="chain" id="PRO_5028469628" evidence="1">
    <location>
        <begin position="19"/>
        <end position="344"/>
    </location>
</feature>
<dbReference type="AlphaFoldDB" id="A0A6P7GV22"/>
<feature type="signal peptide" evidence="1">
    <location>
        <begin position="1"/>
        <end position="18"/>
    </location>
</feature>
<evidence type="ECO:0000313" key="4">
    <source>
        <dbReference type="RefSeq" id="XP_028147710.1"/>
    </source>
</evidence>
<evidence type="ECO:0000313" key="2">
    <source>
        <dbReference type="EnsemblMetazoa" id="XP_050507645.1"/>
    </source>
</evidence>
<reference evidence="4" key="1">
    <citation type="submission" date="2025-04" db="UniProtKB">
        <authorList>
            <consortium name="RefSeq"/>
        </authorList>
    </citation>
    <scope>IDENTIFICATION</scope>
    <source>
        <tissue evidence="4">Whole insect</tissue>
    </source>
</reference>
<dbReference type="PANTHER" id="PTHR48174:SF5">
    <property type="entry name" value="VACUOLAR PROTEIN SORTING-ASSOCIATED PROTEIN 62"/>
    <property type="match status" value="1"/>
</dbReference>
<dbReference type="EnsemblMetazoa" id="XM_050651688.1">
    <property type="protein sequence ID" value="XP_050507645.1"/>
    <property type="gene ID" value="LOC126885226"/>
</dbReference>
<protein>
    <submittedName>
        <fullName evidence="4">Vacuolar protein sorting-associated protein TDA6 isoform X2</fullName>
    </submittedName>
</protein>
<dbReference type="RefSeq" id="XP_028147710.1">
    <property type="nucleotide sequence ID" value="XM_028291909.1"/>
</dbReference>
<evidence type="ECO:0000313" key="3">
    <source>
        <dbReference type="Proteomes" id="UP001652700"/>
    </source>
</evidence>
<accession>A0A6P7GV22</accession>
<reference evidence="2" key="2">
    <citation type="submission" date="2025-05" db="UniProtKB">
        <authorList>
            <consortium name="EnsemblMetazoa"/>
        </authorList>
    </citation>
    <scope>IDENTIFICATION</scope>
</reference>
<sequence length="344" mass="39336">MVTKVLLISIACFGFAVANTTKVEDLVRQWAPLVWLAPEERYFPQSVDDFLKNVYVGDGGGKRVMPYLDDKISRYKSTDFNLLPYRSLESLQNDTTSFIFGNPDLNKVSVYAVVTHCATSLKRFENEVLDNGDKLYFHVTYWIFYPYNLGKDICVLGKVPALRIFNTCLGNVKTIGNHVGDWEHMSLSFVGKNVPDQLYLAAHTSGAFYTYNEQQRYFKLDEIEKKSVHLGKYPELIRTQGDHPVVFSAYGSHGMWGSPGVQEYVKVPKLTDMTGYGTPWKTWNNVKIYHIGHETLPSWMTFRGRWGNPKKSCLLIKKFGICEYSDGPTGIVRKKQDFYCFVNA</sequence>
<keyword evidence="1" id="KW-0732">Signal</keyword>
<dbReference type="InterPro" id="IPR009291">
    <property type="entry name" value="Vps62"/>
</dbReference>
<dbReference type="PANTHER" id="PTHR48174">
    <property type="entry name" value="DUF946 FAMILY PROTEIN"/>
    <property type="match status" value="1"/>
</dbReference>